<evidence type="ECO:0000256" key="1">
    <source>
        <dbReference type="SAM" id="MobiDB-lite"/>
    </source>
</evidence>
<gene>
    <name evidence="2" type="ORF">CHLRE_15g637450v5</name>
</gene>
<feature type="compositionally biased region" description="Basic and acidic residues" evidence="1">
    <location>
        <begin position="26"/>
        <end position="46"/>
    </location>
</feature>
<name>A0A2K3CWK5_CHLRE</name>
<dbReference type="GeneID" id="66056404"/>
<dbReference type="InParanoid" id="A0A2K3CWK5"/>
<reference evidence="2 3" key="1">
    <citation type="journal article" date="2007" name="Science">
        <title>The Chlamydomonas genome reveals the evolution of key animal and plant functions.</title>
        <authorList>
            <person name="Merchant S.S."/>
            <person name="Prochnik S.E."/>
            <person name="Vallon O."/>
            <person name="Harris E.H."/>
            <person name="Karpowicz S.J."/>
            <person name="Witman G.B."/>
            <person name="Terry A."/>
            <person name="Salamov A."/>
            <person name="Fritz-Laylin L.K."/>
            <person name="Marechal-Drouard L."/>
            <person name="Marshall W.F."/>
            <person name="Qu L.H."/>
            <person name="Nelson D.R."/>
            <person name="Sanderfoot A.A."/>
            <person name="Spalding M.H."/>
            <person name="Kapitonov V.V."/>
            <person name="Ren Q."/>
            <person name="Ferris P."/>
            <person name="Lindquist E."/>
            <person name="Shapiro H."/>
            <person name="Lucas S.M."/>
            <person name="Grimwood J."/>
            <person name="Schmutz J."/>
            <person name="Cardol P."/>
            <person name="Cerutti H."/>
            <person name="Chanfreau G."/>
            <person name="Chen C.L."/>
            <person name="Cognat V."/>
            <person name="Croft M.T."/>
            <person name="Dent R."/>
            <person name="Dutcher S."/>
            <person name="Fernandez E."/>
            <person name="Fukuzawa H."/>
            <person name="Gonzalez-Ballester D."/>
            <person name="Gonzalez-Halphen D."/>
            <person name="Hallmann A."/>
            <person name="Hanikenne M."/>
            <person name="Hippler M."/>
            <person name="Inwood W."/>
            <person name="Jabbari K."/>
            <person name="Kalanon M."/>
            <person name="Kuras R."/>
            <person name="Lefebvre P.A."/>
            <person name="Lemaire S.D."/>
            <person name="Lobanov A.V."/>
            <person name="Lohr M."/>
            <person name="Manuell A."/>
            <person name="Meier I."/>
            <person name="Mets L."/>
            <person name="Mittag M."/>
            <person name="Mittelmeier T."/>
            <person name="Moroney J.V."/>
            <person name="Moseley J."/>
            <person name="Napoli C."/>
            <person name="Nedelcu A.M."/>
            <person name="Niyogi K."/>
            <person name="Novoselov S.V."/>
            <person name="Paulsen I.T."/>
            <person name="Pazour G."/>
            <person name="Purton S."/>
            <person name="Ral J.P."/>
            <person name="Riano-Pachon D.M."/>
            <person name="Riekhof W."/>
            <person name="Rymarquis L."/>
            <person name="Schroda M."/>
            <person name="Stern D."/>
            <person name="Umen J."/>
            <person name="Willows R."/>
            <person name="Wilson N."/>
            <person name="Zimmer S.L."/>
            <person name="Allmer J."/>
            <person name="Balk J."/>
            <person name="Bisova K."/>
            <person name="Chen C.J."/>
            <person name="Elias M."/>
            <person name="Gendler K."/>
            <person name="Hauser C."/>
            <person name="Lamb M.R."/>
            <person name="Ledford H."/>
            <person name="Long J.C."/>
            <person name="Minagawa J."/>
            <person name="Page M.D."/>
            <person name="Pan J."/>
            <person name="Pootakham W."/>
            <person name="Roje S."/>
            <person name="Rose A."/>
            <person name="Stahlberg E."/>
            <person name="Terauchi A.M."/>
            <person name="Yang P."/>
            <person name="Ball S."/>
            <person name="Bowler C."/>
            <person name="Dieckmann C.L."/>
            <person name="Gladyshev V.N."/>
            <person name="Green P."/>
            <person name="Jorgensen R."/>
            <person name="Mayfield S."/>
            <person name="Mueller-Roeber B."/>
            <person name="Rajamani S."/>
            <person name="Sayre R.T."/>
            <person name="Brokstein P."/>
            <person name="Dubchak I."/>
            <person name="Goodstein D."/>
            <person name="Hornick L."/>
            <person name="Huang Y.W."/>
            <person name="Jhaveri J."/>
            <person name="Luo Y."/>
            <person name="Martinez D."/>
            <person name="Ngau W.C."/>
            <person name="Otillar B."/>
            <person name="Poliakov A."/>
            <person name="Porter A."/>
            <person name="Szajkowski L."/>
            <person name="Werner G."/>
            <person name="Zhou K."/>
            <person name="Grigoriev I.V."/>
            <person name="Rokhsar D.S."/>
            <person name="Grossman A.R."/>
        </authorList>
    </citation>
    <scope>NUCLEOTIDE SEQUENCE [LARGE SCALE GENOMIC DNA]</scope>
    <source>
        <strain evidence="3">CC-503</strain>
    </source>
</reference>
<sequence>MLSFESGGRRVELTAGNANKVASKLQQKERKDAKKREEAKGPKEAPEREEEEED</sequence>
<keyword evidence="3" id="KW-1185">Reference proteome</keyword>
<dbReference type="RefSeq" id="XP_042916426.1">
    <property type="nucleotide sequence ID" value="XM_043070562.1"/>
</dbReference>
<accession>A0A2K3CWK5</accession>
<protein>
    <submittedName>
        <fullName evidence="2">Uncharacterized protein</fullName>
    </submittedName>
</protein>
<organism evidence="2 3">
    <name type="scientific">Chlamydomonas reinhardtii</name>
    <name type="common">Chlamydomonas smithii</name>
    <dbReference type="NCBI Taxonomy" id="3055"/>
    <lineage>
        <taxon>Eukaryota</taxon>
        <taxon>Viridiplantae</taxon>
        <taxon>Chlorophyta</taxon>
        <taxon>core chlorophytes</taxon>
        <taxon>Chlorophyceae</taxon>
        <taxon>CS clade</taxon>
        <taxon>Chlamydomonadales</taxon>
        <taxon>Chlamydomonadaceae</taxon>
        <taxon>Chlamydomonas</taxon>
    </lineage>
</organism>
<dbReference type="Gramene" id="PNW72659">
    <property type="protein sequence ID" value="PNW72659"/>
    <property type="gene ID" value="CHLRE_15g637450v5"/>
</dbReference>
<dbReference type="AlphaFoldDB" id="A0A2K3CWK5"/>
<dbReference type="Proteomes" id="UP000006906">
    <property type="component" value="Chromosome 15"/>
</dbReference>
<feature type="region of interest" description="Disordered" evidence="1">
    <location>
        <begin position="1"/>
        <end position="54"/>
    </location>
</feature>
<evidence type="ECO:0000313" key="3">
    <source>
        <dbReference type="Proteomes" id="UP000006906"/>
    </source>
</evidence>
<dbReference type="KEGG" id="cre:CHLRE_15g637450v5"/>
<proteinExistence type="predicted"/>
<evidence type="ECO:0000313" key="2">
    <source>
        <dbReference type="EMBL" id="PNW72659.1"/>
    </source>
</evidence>
<dbReference type="EMBL" id="CM008976">
    <property type="protein sequence ID" value="PNW72659.1"/>
    <property type="molecule type" value="Genomic_DNA"/>
</dbReference>